<sequence>MKQLMTFLLLLFAAGLRGEVKLSAIFTDGMVLQQQKSVPLWGWADPNAVVQLRTSWDNRMYEGKADKAGNWRVYVETPAAGGPYVILVSEGNTIQLQDVLIGEVWLCSGQSNMEMPMKGYPGQPIAGSTEAILESTDAQLRLYTVPRNPSVKPAQDSKPSIWKTATPETVANFSATAYFFGRRLRKVLNVPVGLIHSSYGGSNVETWMDAAWLADQKDTEIPQQEEGLKDKNRIPTMLYNGMLHPIIGYGIKGIIWYQGESNYERPDAYEILFPRMVTNLRKQWGEEQLPFYFTQIAPFDYAALPPYHVGGKYNSAFLRDAQRKSLAKLNNSGMAVTLDLGEKDCIHPSRKREGAERLALLALGDAYGMQALNYRSPLYDSLEIKGSTAIVRFTDAPLGLTSFGKSLQAFEIAGGDKIFYPATAVVQGKTVVVSSPRVAAPVAVRYAFKDFVVGDLFGVNGLPVGSFRTDSW</sequence>
<evidence type="ECO:0000259" key="2">
    <source>
        <dbReference type="Pfam" id="PF03629"/>
    </source>
</evidence>
<dbReference type="OrthoDB" id="9816001at2"/>
<dbReference type="Pfam" id="PF03629">
    <property type="entry name" value="SASA"/>
    <property type="match status" value="1"/>
</dbReference>
<reference evidence="3 4" key="1">
    <citation type="submission" date="2019-07" db="EMBL/GenBank/DDBJ databases">
        <title>Genomic Encyclopedia of Archaeal and Bacterial Type Strains, Phase II (KMG-II): from individual species to whole genera.</title>
        <authorList>
            <person name="Goeker M."/>
        </authorList>
    </citation>
    <scope>NUCLEOTIDE SEQUENCE [LARGE SCALE GENOMIC DNA]</scope>
    <source>
        <strain evidence="3 4">DSM 18850</strain>
    </source>
</reference>
<keyword evidence="1" id="KW-0378">Hydrolase</keyword>
<dbReference type="SUPFAM" id="SSF52266">
    <property type="entry name" value="SGNH hydrolase"/>
    <property type="match status" value="1"/>
</dbReference>
<dbReference type="RefSeq" id="WP_148908514.1">
    <property type="nucleotide sequence ID" value="NZ_VNHX01000009.1"/>
</dbReference>
<dbReference type="EMBL" id="VNHX01000009">
    <property type="protein sequence ID" value="TYP95828.1"/>
    <property type="molecule type" value="Genomic_DNA"/>
</dbReference>
<gene>
    <name evidence="3" type="ORF">BC792_10924</name>
</gene>
<dbReference type="PANTHER" id="PTHR22901">
    <property type="entry name" value="SIALATE O-ACETYLESTERASE"/>
    <property type="match status" value="1"/>
</dbReference>
<evidence type="ECO:0000313" key="4">
    <source>
        <dbReference type="Proteomes" id="UP000325105"/>
    </source>
</evidence>
<comment type="caution">
    <text evidence="3">The sequence shown here is derived from an EMBL/GenBank/DDBJ whole genome shotgun (WGS) entry which is preliminary data.</text>
</comment>
<dbReference type="InterPro" id="IPR005181">
    <property type="entry name" value="SASA"/>
</dbReference>
<feature type="domain" description="Sialate O-acetylesterase" evidence="2">
    <location>
        <begin position="103"/>
        <end position="349"/>
    </location>
</feature>
<dbReference type="Gene3D" id="3.40.50.1110">
    <property type="entry name" value="SGNH hydrolase"/>
    <property type="match status" value="1"/>
</dbReference>
<dbReference type="InterPro" id="IPR039329">
    <property type="entry name" value="SIAE"/>
</dbReference>
<dbReference type="Proteomes" id="UP000325105">
    <property type="component" value="Unassembled WGS sequence"/>
</dbReference>
<organism evidence="3 4">
    <name type="scientific">Sphingobacterium allocomposti</name>
    <dbReference type="NCBI Taxonomy" id="415956"/>
    <lineage>
        <taxon>Bacteria</taxon>
        <taxon>Pseudomonadati</taxon>
        <taxon>Bacteroidota</taxon>
        <taxon>Sphingobacteriia</taxon>
        <taxon>Sphingobacteriales</taxon>
        <taxon>Sphingobacteriaceae</taxon>
        <taxon>Sphingobacterium</taxon>
    </lineage>
</organism>
<dbReference type="GO" id="GO:0001681">
    <property type="term" value="F:sialate O-acetylesterase activity"/>
    <property type="evidence" value="ECO:0007669"/>
    <property type="project" value="InterPro"/>
</dbReference>
<proteinExistence type="predicted"/>
<name>A0A5S5DKD3_9SPHI</name>
<dbReference type="PANTHER" id="PTHR22901:SF0">
    <property type="entry name" value="SIALATE O-ACETYLESTERASE"/>
    <property type="match status" value="1"/>
</dbReference>
<protein>
    <submittedName>
        <fullName evidence="3">Sialate O-acetylesterase</fullName>
    </submittedName>
</protein>
<keyword evidence="4" id="KW-1185">Reference proteome</keyword>
<dbReference type="InterPro" id="IPR036514">
    <property type="entry name" value="SGNH_hydro_sf"/>
</dbReference>
<evidence type="ECO:0000313" key="3">
    <source>
        <dbReference type="EMBL" id="TYP95828.1"/>
    </source>
</evidence>
<dbReference type="GO" id="GO:0005975">
    <property type="term" value="P:carbohydrate metabolic process"/>
    <property type="evidence" value="ECO:0007669"/>
    <property type="project" value="TreeGrafter"/>
</dbReference>
<dbReference type="AlphaFoldDB" id="A0A5S5DKD3"/>
<accession>A0A5S5DKD3</accession>
<evidence type="ECO:0000256" key="1">
    <source>
        <dbReference type="ARBA" id="ARBA00022801"/>
    </source>
</evidence>